<dbReference type="PANTHER" id="PTHR43182">
    <property type="entry name" value="COBALT-PRECORRIN-6B C(15)-METHYLTRANSFERASE (DECARBOXYLATING)"/>
    <property type="match status" value="1"/>
</dbReference>
<keyword evidence="5" id="KW-0949">S-adenosyl-L-methionine</keyword>
<evidence type="ECO:0000313" key="8">
    <source>
        <dbReference type="Proteomes" id="UP000275394"/>
    </source>
</evidence>
<keyword evidence="3 7" id="KW-0489">Methyltransferase</keyword>
<name>A0A3N2DYF1_9GAMM</name>
<dbReference type="NCBIfam" id="TIGR02469">
    <property type="entry name" value="CbiT"/>
    <property type="match status" value="1"/>
</dbReference>
<dbReference type="PANTHER" id="PTHR43182:SF1">
    <property type="entry name" value="COBALT-PRECORRIN-7 C(5)-METHYLTRANSFERASE"/>
    <property type="match status" value="1"/>
</dbReference>
<dbReference type="GO" id="GO:0009236">
    <property type="term" value="P:cobalamin biosynthetic process"/>
    <property type="evidence" value="ECO:0007669"/>
    <property type="project" value="UniProtKB-UniPathway"/>
</dbReference>
<dbReference type="InterPro" id="IPR029063">
    <property type="entry name" value="SAM-dependent_MTases_sf"/>
</dbReference>
<protein>
    <submittedName>
        <fullName evidence="7">Precorrin-6Y C5,15-methyltransferase (Decarboxylating)</fullName>
    </submittedName>
</protein>
<dbReference type="InterPro" id="IPR000878">
    <property type="entry name" value="4pyrrol_Mease"/>
</dbReference>
<reference evidence="7 8" key="1">
    <citation type="submission" date="2018-11" db="EMBL/GenBank/DDBJ databases">
        <title>Genomic Encyclopedia of Type Strains, Phase IV (KMG-IV): sequencing the most valuable type-strain genomes for metagenomic binning, comparative biology and taxonomic classification.</title>
        <authorList>
            <person name="Goeker M."/>
        </authorList>
    </citation>
    <scope>NUCLEOTIDE SEQUENCE [LARGE SCALE GENOMIC DNA]</scope>
    <source>
        <strain evidence="7 8">DSM 100316</strain>
    </source>
</reference>
<evidence type="ECO:0000256" key="3">
    <source>
        <dbReference type="ARBA" id="ARBA00022603"/>
    </source>
</evidence>
<dbReference type="InterPro" id="IPR050714">
    <property type="entry name" value="Cobalamin_biosynth_MTase"/>
</dbReference>
<keyword evidence="8" id="KW-1185">Reference proteome</keyword>
<sequence length="432" mass="47235">MTLRIDVVGLGVSAHAVLDGAARDALSSASYVLGSSRQLETVVDFIRHDSAVELPPLMVLRSCIDAYRERGIDRIAILASGDPLYYGIGRWLGRQFSLEKGDDVSLCFHPAISSIQASCHRLALSLQDAKVVSLHGRPLALLRRHLVAQQTLIILTDTKSNPVALAHECRELGFEQANITVCEQLGYEQERVRRFTIDQLLTTPTEKLSFNLLHVSVIETGVNAGFLPSFPGIADEHFITDAESGRGLLSKREVRLTILSLLSPAPCDVVLDIGAGCGGVSIELARWAIDSKVIAVEHHRERLLCLEANRQRFGVVDNLEIIAGRAPDCLDEDVFPSLEAVNKLFIGGSDGELPALLERQWQRLPRGGVLVASAVTETTKQQLLRFISMVDARCETLQLAVSKGGELAGQLLYRPSLPVTLFKLVKVEALDE</sequence>
<dbReference type="Pfam" id="PF00590">
    <property type="entry name" value="TP_methylase"/>
    <property type="match status" value="1"/>
</dbReference>
<dbReference type="InterPro" id="IPR012818">
    <property type="entry name" value="CbiE"/>
</dbReference>
<comment type="caution">
    <text evidence="7">The sequence shown here is derived from an EMBL/GenBank/DDBJ whole genome shotgun (WGS) entry which is preliminary data.</text>
</comment>
<comment type="pathway">
    <text evidence="1">Cofactor biosynthesis; adenosylcobalamin biosynthesis.</text>
</comment>
<dbReference type="RefSeq" id="WP_211333527.1">
    <property type="nucleotide sequence ID" value="NZ_RKHR01000003.1"/>
</dbReference>
<dbReference type="Gene3D" id="3.30.950.10">
    <property type="entry name" value="Methyltransferase, Cobalt-precorrin-4 Transmethylase, Domain 2"/>
    <property type="match status" value="1"/>
</dbReference>
<dbReference type="InterPro" id="IPR019012">
    <property type="entry name" value="RNA_cap_Gua-N2-MeTrfase"/>
</dbReference>
<dbReference type="EMBL" id="RKHR01000003">
    <property type="protein sequence ID" value="ROS04890.1"/>
    <property type="molecule type" value="Genomic_DNA"/>
</dbReference>
<dbReference type="Pfam" id="PF09445">
    <property type="entry name" value="Methyltransf_15"/>
    <property type="match status" value="1"/>
</dbReference>
<feature type="domain" description="Tetrapyrrole methylase" evidence="6">
    <location>
        <begin position="7"/>
        <end position="200"/>
    </location>
</feature>
<dbReference type="InterPro" id="IPR006365">
    <property type="entry name" value="Cbl_synth_CobL"/>
</dbReference>
<dbReference type="InterPro" id="IPR014008">
    <property type="entry name" value="Cbl_synth_MTase_CbiT"/>
</dbReference>
<evidence type="ECO:0000256" key="4">
    <source>
        <dbReference type="ARBA" id="ARBA00022679"/>
    </source>
</evidence>
<dbReference type="SUPFAM" id="SSF53790">
    <property type="entry name" value="Tetrapyrrole methylase"/>
    <property type="match status" value="1"/>
</dbReference>
<dbReference type="Gene3D" id="3.40.50.150">
    <property type="entry name" value="Vaccinia Virus protein VP39"/>
    <property type="match status" value="1"/>
</dbReference>
<dbReference type="NCBIfam" id="TIGR02467">
    <property type="entry name" value="CbiE"/>
    <property type="match status" value="1"/>
</dbReference>
<dbReference type="GO" id="GO:0036261">
    <property type="term" value="P:7-methylguanosine cap hypermethylation"/>
    <property type="evidence" value="ECO:0007669"/>
    <property type="project" value="InterPro"/>
</dbReference>
<evidence type="ECO:0000256" key="2">
    <source>
        <dbReference type="ARBA" id="ARBA00022573"/>
    </source>
</evidence>
<gene>
    <name evidence="7" type="ORF">EDC56_0406</name>
</gene>
<dbReference type="InterPro" id="IPR014777">
    <property type="entry name" value="4pyrrole_Mease_sub1"/>
</dbReference>
<evidence type="ECO:0000259" key="6">
    <source>
        <dbReference type="Pfam" id="PF00590"/>
    </source>
</evidence>
<keyword evidence="2" id="KW-0169">Cobalamin biosynthesis</keyword>
<dbReference type="Proteomes" id="UP000275394">
    <property type="component" value="Unassembled WGS sequence"/>
</dbReference>
<dbReference type="CDD" id="cd02440">
    <property type="entry name" value="AdoMet_MTases"/>
    <property type="match status" value="1"/>
</dbReference>
<keyword evidence="4 7" id="KW-0808">Transferase</keyword>
<dbReference type="CDD" id="cd11644">
    <property type="entry name" value="Precorrin-6Y-MT"/>
    <property type="match status" value="1"/>
</dbReference>
<dbReference type="GO" id="GO:0008276">
    <property type="term" value="F:protein methyltransferase activity"/>
    <property type="evidence" value="ECO:0007669"/>
    <property type="project" value="InterPro"/>
</dbReference>
<dbReference type="Gene3D" id="3.40.1010.10">
    <property type="entry name" value="Cobalt-precorrin-4 Transmethylase, Domain 1"/>
    <property type="match status" value="1"/>
</dbReference>
<dbReference type="PIRSF" id="PIRSF036428">
    <property type="entry name" value="CobL"/>
    <property type="match status" value="1"/>
</dbReference>
<dbReference type="InterPro" id="IPR014776">
    <property type="entry name" value="4pyrrole_Mease_sub2"/>
</dbReference>
<dbReference type="InterPro" id="IPR035996">
    <property type="entry name" value="4pyrrol_Methylase_sf"/>
</dbReference>
<dbReference type="SUPFAM" id="SSF53335">
    <property type="entry name" value="S-adenosyl-L-methionine-dependent methyltransferases"/>
    <property type="match status" value="1"/>
</dbReference>
<organism evidence="7 8">
    <name type="scientific">Sinobacterium caligoides</name>
    <dbReference type="NCBI Taxonomy" id="933926"/>
    <lineage>
        <taxon>Bacteria</taxon>
        <taxon>Pseudomonadati</taxon>
        <taxon>Pseudomonadota</taxon>
        <taxon>Gammaproteobacteria</taxon>
        <taxon>Cellvibrionales</taxon>
        <taxon>Spongiibacteraceae</taxon>
        <taxon>Sinobacterium</taxon>
    </lineage>
</organism>
<evidence type="ECO:0000256" key="1">
    <source>
        <dbReference type="ARBA" id="ARBA00004953"/>
    </source>
</evidence>
<accession>A0A3N2DYF1</accession>
<dbReference type="UniPathway" id="UPA00148"/>
<evidence type="ECO:0000313" key="7">
    <source>
        <dbReference type="EMBL" id="ROS04890.1"/>
    </source>
</evidence>
<dbReference type="AlphaFoldDB" id="A0A3N2DYF1"/>
<proteinExistence type="predicted"/>
<evidence type="ECO:0000256" key="5">
    <source>
        <dbReference type="ARBA" id="ARBA00022691"/>
    </source>
</evidence>